<dbReference type="SUPFAM" id="SSF53223">
    <property type="entry name" value="Aminoacid dehydrogenase-like, N-terminal domain"/>
    <property type="match status" value="1"/>
</dbReference>
<dbReference type="SUPFAM" id="SSF51735">
    <property type="entry name" value="NAD(P)-binding Rossmann-fold domains"/>
    <property type="match status" value="1"/>
</dbReference>
<dbReference type="FunFam" id="3.40.50.10380:FF:000004">
    <property type="entry name" value="Malic enzyme"/>
    <property type="match status" value="1"/>
</dbReference>
<evidence type="ECO:0000256" key="8">
    <source>
        <dbReference type="RuleBase" id="RU003426"/>
    </source>
</evidence>
<feature type="binding site" evidence="6">
    <location>
        <position position="529"/>
    </location>
    <ligand>
        <name>(S)-malate</name>
        <dbReference type="ChEBI" id="CHEBI:15589"/>
    </ligand>
</feature>
<dbReference type="GO" id="GO:0006108">
    <property type="term" value="P:malate metabolic process"/>
    <property type="evidence" value="ECO:0007669"/>
    <property type="project" value="TreeGrafter"/>
</dbReference>
<keyword evidence="3 7" id="KW-0479">Metal-binding</keyword>
<evidence type="ECO:0000259" key="10">
    <source>
        <dbReference type="SMART" id="SM01274"/>
    </source>
</evidence>
<reference evidence="11" key="1">
    <citation type="submission" date="2022-01" db="EMBL/GenBank/DDBJ databases">
        <authorList>
            <person name="King R."/>
        </authorList>
    </citation>
    <scope>NUCLEOTIDE SEQUENCE</scope>
</reference>
<dbReference type="Proteomes" id="UP001153636">
    <property type="component" value="Chromosome 12"/>
</dbReference>
<feature type="domain" description="Malic enzyme NAD-binding" evidence="9">
    <location>
        <begin position="346"/>
        <end position="598"/>
    </location>
</feature>
<dbReference type="GO" id="GO:0046872">
    <property type="term" value="F:metal ion binding"/>
    <property type="evidence" value="ECO:0007669"/>
    <property type="project" value="UniProtKB-KW"/>
</dbReference>
<evidence type="ECO:0000256" key="6">
    <source>
        <dbReference type="PIRSR" id="PIRSR000106-2"/>
    </source>
</evidence>
<evidence type="ECO:0000313" key="11">
    <source>
        <dbReference type="EMBL" id="CAH1101830.1"/>
    </source>
</evidence>
<dbReference type="PANTHER" id="PTHR23406:SF90">
    <property type="entry name" value="MALIC ENZYME-RELATED"/>
    <property type="match status" value="1"/>
</dbReference>
<dbReference type="FunFam" id="3.40.50.720:FF:000060">
    <property type="entry name" value="Malic enzyme"/>
    <property type="match status" value="1"/>
</dbReference>
<feature type="binding site" evidence="7">
    <location>
        <position position="345"/>
    </location>
    <ligand>
        <name>a divalent metal cation</name>
        <dbReference type="ChEBI" id="CHEBI:60240"/>
    </ligand>
</feature>
<proteinExistence type="inferred from homology"/>
<dbReference type="Pfam" id="PF03949">
    <property type="entry name" value="Malic_M"/>
    <property type="match status" value="1"/>
</dbReference>
<accession>A0A9P0CL55</accession>
<evidence type="ECO:0000256" key="4">
    <source>
        <dbReference type="ARBA" id="ARBA00023002"/>
    </source>
</evidence>
<dbReference type="InterPro" id="IPR046346">
    <property type="entry name" value="Aminoacid_DH-like_N_sf"/>
</dbReference>
<name>A0A9P0CL55_9CUCU</name>
<evidence type="ECO:0000256" key="1">
    <source>
        <dbReference type="ARBA" id="ARBA00001936"/>
    </source>
</evidence>
<comment type="cofactor">
    <cofactor evidence="1">
        <name>Mn(2+)</name>
        <dbReference type="ChEBI" id="CHEBI:29035"/>
    </cofactor>
</comment>
<dbReference type="InterPro" id="IPR012301">
    <property type="entry name" value="Malic_N_dom"/>
</dbReference>
<feature type="domain" description="Malic enzyme N-terminal" evidence="10">
    <location>
        <begin position="155"/>
        <end position="336"/>
    </location>
</feature>
<dbReference type="GO" id="GO:0005739">
    <property type="term" value="C:mitochondrion"/>
    <property type="evidence" value="ECO:0007669"/>
    <property type="project" value="TreeGrafter"/>
</dbReference>
<dbReference type="SMART" id="SM00919">
    <property type="entry name" value="Malic_M"/>
    <property type="match status" value="1"/>
</dbReference>
<evidence type="ECO:0000256" key="3">
    <source>
        <dbReference type="ARBA" id="ARBA00022723"/>
    </source>
</evidence>
<protein>
    <recommendedName>
        <fullName evidence="8">Malic enzyme</fullName>
    </recommendedName>
</protein>
<dbReference type="PIRSF" id="PIRSF000106">
    <property type="entry name" value="ME"/>
    <property type="match status" value="1"/>
</dbReference>
<dbReference type="PROSITE" id="PS00331">
    <property type="entry name" value="MALIC_ENZYMES"/>
    <property type="match status" value="1"/>
</dbReference>
<dbReference type="Pfam" id="PF00390">
    <property type="entry name" value="malic"/>
    <property type="match status" value="1"/>
</dbReference>
<feature type="active site" description="Proton acceptor" evidence="5">
    <location>
        <position position="249"/>
    </location>
</feature>
<dbReference type="GO" id="GO:0004473">
    <property type="term" value="F:malate dehydrogenase (decarboxylating) (NADP+) activity"/>
    <property type="evidence" value="ECO:0007669"/>
    <property type="project" value="TreeGrafter"/>
</dbReference>
<keyword evidence="12" id="KW-1185">Reference proteome</keyword>
<feature type="active site" description="Proton donor" evidence="5">
    <location>
        <position position="178"/>
    </location>
</feature>
<dbReference type="GO" id="GO:0051287">
    <property type="term" value="F:NAD binding"/>
    <property type="evidence" value="ECO:0007669"/>
    <property type="project" value="InterPro"/>
</dbReference>
<dbReference type="EMBL" id="OV651824">
    <property type="protein sequence ID" value="CAH1101830.1"/>
    <property type="molecule type" value="Genomic_DNA"/>
</dbReference>
<dbReference type="InterPro" id="IPR001891">
    <property type="entry name" value="Malic_OxRdtase"/>
</dbReference>
<keyword evidence="4 8" id="KW-0560">Oxidoreductase</keyword>
<comment type="cofactor">
    <cofactor evidence="7">
        <name>Mg(2+)</name>
        <dbReference type="ChEBI" id="CHEBI:18420"/>
    </cofactor>
    <cofactor evidence="7">
        <name>Mn(2+)</name>
        <dbReference type="ChEBI" id="CHEBI:29035"/>
    </cofactor>
    <text evidence="7">Divalent metal cations. Prefers magnesium or manganese.</text>
</comment>
<dbReference type="Gene3D" id="3.40.50.10380">
    <property type="entry name" value="Malic enzyme, N-terminal domain"/>
    <property type="match status" value="1"/>
</dbReference>
<dbReference type="CDD" id="cd05312">
    <property type="entry name" value="NAD_bind_1_malic_enz"/>
    <property type="match status" value="1"/>
</dbReference>
<evidence type="ECO:0000256" key="7">
    <source>
        <dbReference type="PIRSR" id="PIRSR000106-3"/>
    </source>
</evidence>
<evidence type="ECO:0000313" key="12">
    <source>
        <dbReference type="Proteomes" id="UP001153636"/>
    </source>
</evidence>
<dbReference type="InterPro" id="IPR036291">
    <property type="entry name" value="NAD(P)-bd_dom_sf"/>
</dbReference>
<feature type="binding site" evidence="7">
    <location>
        <position position="322"/>
    </location>
    <ligand>
        <name>a divalent metal cation</name>
        <dbReference type="ChEBI" id="CHEBI:60240"/>
    </ligand>
</feature>
<dbReference type="Gene3D" id="3.40.50.720">
    <property type="entry name" value="NAD(P)-binding Rossmann-like Domain"/>
    <property type="match status" value="1"/>
</dbReference>
<evidence type="ECO:0000256" key="5">
    <source>
        <dbReference type="PIRSR" id="PIRSR000106-1"/>
    </source>
</evidence>
<evidence type="ECO:0000256" key="2">
    <source>
        <dbReference type="ARBA" id="ARBA00008785"/>
    </source>
</evidence>
<feature type="binding site" evidence="6">
    <location>
        <position position="231"/>
    </location>
    <ligand>
        <name>(S)-malate</name>
        <dbReference type="ChEBI" id="CHEBI:15589"/>
    </ligand>
</feature>
<dbReference type="InterPro" id="IPR015884">
    <property type="entry name" value="Malic_enzyme_CS"/>
</dbReference>
<dbReference type="PRINTS" id="PR00072">
    <property type="entry name" value="MALOXRDTASE"/>
</dbReference>
<sequence length="648" mass="72349">MLKNILPKILKKSAILLQKISSKKFSDPMDRFYFDQFLSATPGKDKQPPLTLTIPSENRGDKQFKLVDGEEKSHLEVWAKKGDKTPGTICGLDRINNPGLNKSLAFTIEERQLLGIHGLLPPVVKTQEQQIEHCKLRLGRLKDPLDKYIYLMDLLDFNEKLLYAVVRRNISEVMPLLYTPTVGTACLKWGLIYRRPRGIYITFYDKGHVYEILKNFPESDVRVIVVTDGERILGLGDQGACGMGIPIGKLALYTALAGIKPNQCLPITIDVGTNNEEHLKDPIYPGIREKRRTGKKYDELIDEFMHAVVQRWGQNCLIQFEDFGNKNAFRLLEKYRDTFCTFNDDIQGTASVGVAGLLAALRITKNKLSDNIILFYGAGEANIGIANLCVMAMISDGKISEDTARKKIWMVDSKGLIVKSRHELEPQKKPFAQEHEKETDLIQIVKDLKPSILIGAAACPGVFTSGVLKQMADNCARPIVFALSNPTSKAECTPKEAYEETKGSVIYASGSPFPPVEYNGKTYVTGQGNNAYIFPAMGLAAMCAGIQSISEDYFLIAAEALASQVKESDLAQGSIYPPIDRLLECSTKIAIRLVEYAYRKKVASVMPEPNDKEAFVKAQMYDTDYEPAIPIFYQMPLGETDKDKKKSK</sequence>
<dbReference type="SMART" id="SM01274">
    <property type="entry name" value="malic"/>
    <property type="match status" value="1"/>
</dbReference>
<comment type="similarity">
    <text evidence="2 8">Belongs to the malic enzymes family.</text>
</comment>
<dbReference type="PANTHER" id="PTHR23406">
    <property type="entry name" value="MALIC ENZYME-RELATED"/>
    <property type="match status" value="1"/>
</dbReference>
<gene>
    <name evidence="11" type="ORF">PSYICH_LOCUS3080</name>
</gene>
<dbReference type="InterPro" id="IPR037062">
    <property type="entry name" value="Malic_N_dom_sf"/>
</dbReference>
<evidence type="ECO:0000259" key="9">
    <source>
        <dbReference type="SMART" id="SM00919"/>
    </source>
</evidence>
<feature type="binding site" evidence="7">
    <location>
        <position position="321"/>
    </location>
    <ligand>
        <name>a divalent metal cation</name>
        <dbReference type="ChEBI" id="CHEBI:60240"/>
    </ligand>
</feature>
<dbReference type="OrthoDB" id="5365701at2759"/>
<dbReference type="NCBIfam" id="NF010052">
    <property type="entry name" value="PRK13529.1"/>
    <property type="match status" value="1"/>
</dbReference>
<dbReference type="AlphaFoldDB" id="A0A9P0CL55"/>
<organism evidence="11 12">
    <name type="scientific">Psylliodes chrysocephalus</name>
    <dbReference type="NCBI Taxonomy" id="3402493"/>
    <lineage>
        <taxon>Eukaryota</taxon>
        <taxon>Metazoa</taxon>
        <taxon>Ecdysozoa</taxon>
        <taxon>Arthropoda</taxon>
        <taxon>Hexapoda</taxon>
        <taxon>Insecta</taxon>
        <taxon>Pterygota</taxon>
        <taxon>Neoptera</taxon>
        <taxon>Endopterygota</taxon>
        <taxon>Coleoptera</taxon>
        <taxon>Polyphaga</taxon>
        <taxon>Cucujiformia</taxon>
        <taxon>Chrysomeloidea</taxon>
        <taxon>Chrysomelidae</taxon>
        <taxon>Galerucinae</taxon>
        <taxon>Alticini</taxon>
        <taxon>Psylliodes</taxon>
    </lineage>
</organism>
<dbReference type="InterPro" id="IPR012302">
    <property type="entry name" value="Malic_NAD-bd"/>
</dbReference>
<feature type="binding site" evidence="6">
    <location>
        <position position="485"/>
    </location>
    <ligand>
        <name>(S)-malate</name>
        <dbReference type="ChEBI" id="CHEBI:15589"/>
    </ligand>
</feature>